<protein>
    <submittedName>
        <fullName evidence="1">Uncharacterized protein</fullName>
    </submittedName>
</protein>
<evidence type="ECO:0000313" key="2">
    <source>
        <dbReference type="Proteomes" id="UP001220256"/>
    </source>
</evidence>
<evidence type="ECO:0000313" key="1">
    <source>
        <dbReference type="EMBL" id="KAJ5270262.1"/>
    </source>
</evidence>
<dbReference type="Proteomes" id="UP001220256">
    <property type="component" value="Unassembled WGS sequence"/>
</dbReference>
<reference evidence="1 2" key="1">
    <citation type="journal article" date="2023" name="IMA Fungus">
        <title>Comparative genomic study of the Penicillium genus elucidates a diverse pangenome and 15 lateral gene transfer events.</title>
        <authorList>
            <person name="Petersen C."/>
            <person name="Sorensen T."/>
            <person name="Nielsen M.R."/>
            <person name="Sondergaard T.E."/>
            <person name="Sorensen J.L."/>
            <person name="Fitzpatrick D.A."/>
            <person name="Frisvad J.C."/>
            <person name="Nielsen K.L."/>
        </authorList>
    </citation>
    <scope>NUCLEOTIDE SEQUENCE [LARGE SCALE GENOMIC DNA]</scope>
    <source>
        <strain evidence="1 2">IBT 3361</strain>
    </source>
</reference>
<sequence length="76" mass="7736">MCGVVSDNAIEINEAGHYNGLDGGLVSGHDATILEGLGGQFIKGLKAGSEGASSDSTTPLTSSSVMNYSSLVYARR</sequence>
<gene>
    <name evidence="1" type="ORF">N7505_006020</name>
</gene>
<dbReference type="EMBL" id="JAPVEB010000003">
    <property type="protein sequence ID" value="KAJ5270262.1"/>
    <property type="molecule type" value="Genomic_DNA"/>
</dbReference>
<comment type="caution">
    <text evidence="1">The sequence shown here is derived from an EMBL/GenBank/DDBJ whole genome shotgun (WGS) entry which is preliminary data.</text>
</comment>
<accession>A0ABQ8WJM3</accession>
<proteinExistence type="predicted"/>
<keyword evidence="2" id="KW-1185">Reference proteome</keyword>
<organism evidence="1 2">
    <name type="scientific">Penicillium chrysogenum</name>
    <name type="common">Penicillium notatum</name>
    <dbReference type="NCBI Taxonomy" id="5076"/>
    <lineage>
        <taxon>Eukaryota</taxon>
        <taxon>Fungi</taxon>
        <taxon>Dikarya</taxon>
        <taxon>Ascomycota</taxon>
        <taxon>Pezizomycotina</taxon>
        <taxon>Eurotiomycetes</taxon>
        <taxon>Eurotiomycetidae</taxon>
        <taxon>Eurotiales</taxon>
        <taxon>Aspergillaceae</taxon>
        <taxon>Penicillium</taxon>
        <taxon>Penicillium chrysogenum species complex</taxon>
    </lineage>
</organism>
<name>A0ABQ8WJM3_PENCH</name>